<organism evidence="2 3">
    <name type="scientific">Methylocella tundrae</name>
    <dbReference type="NCBI Taxonomy" id="227605"/>
    <lineage>
        <taxon>Bacteria</taxon>
        <taxon>Pseudomonadati</taxon>
        <taxon>Pseudomonadota</taxon>
        <taxon>Alphaproteobacteria</taxon>
        <taxon>Hyphomicrobiales</taxon>
        <taxon>Beijerinckiaceae</taxon>
        <taxon>Methylocella</taxon>
    </lineage>
</organism>
<keyword evidence="1" id="KW-0812">Transmembrane</keyword>
<keyword evidence="1" id="KW-0472">Membrane</keyword>
<sequence length="162" mass="17080">MHLLPIVQGLILVFAANGAPVLAHWMFRERGAFALDFGARFSDGGPLFGSAKTIRGVIASLIAASLTALLLGLSWQVGALAGAAAMAGDLLSSFIKRRLGLPPHSMAPGLDQGPECLFPLVACMSALGLTVSDVLLATLVFWIGELLISRALFSLKIREHPY</sequence>
<keyword evidence="1" id="KW-1133">Transmembrane helix</keyword>
<dbReference type="Pfam" id="PF01864">
    <property type="entry name" value="CarS-like"/>
    <property type="match status" value="1"/>
</dbReference>
<dbReference type="RefSeq" id="WP_134490617.1">
    <property type="nucleotide sequence ID" value="NZ_CP139089.1"/>
</dbReference>
<dbReference type="Proteomes" id="UP000294360">
    <property type="component" value="Chromosome"/>
</dbReference>
<gene>
    <name evidence="2" type="ORF">MTUNDRAET4_3154</name>
</gene>
<evidence type="ECO:0000313" key="3">
    <source>
        <dbReference type="Proteomes" id="UP000294360"/>
    </source>
</evidence>
<accession>A0A4U8Z427</accession>
<proteinExistence type="predicted"/>
<dbReference type="AlphaFoldDB" id="A0A4U8Z427"/>
<protein>
    <recommendedName>
        <fullName evidence="4">CDP-2,3-bis-(O-geranylgeranyl)-sn-glycerol synthase</fullName>
    </recommendedName>
</protein>
<dbReference type="InterPro" id="IPR032690">
    <property type="entry name" value="CarS"/>
</dbReference>
<dbReference type="PANTHER" id="PTHR39650">
    <property type="entry name" value="CDP-ARCHAEOL SYNTHASE"/>
    <property type="match status" value="1"/>
</dbReference>
<dbReference type="KEGG" id="mtun:MTUNDRAET4_3154"/>
<dbReference type="PANTHER" id="PTHR39650:SF1">
    <property type="entry name" value="CDP-ARCHAEOL SYNTHASE"/>
    <property type="match status" value="1"/>
</dbReference>
<name>A0A4U8Z427_METTU</name>
<reference evidence="2 3" key="1">
    <citation type="submission" date="2019-03" db="EMBL/GenBank/DDBJ databases">
        <authorList>
            <person name="Kox A.R. M."/>
        </authorList>
    </citation>
    <scope>NUCLEOTIDE SEQUENCE [LARGE SCALE GENOMIC DNA]</scope>
    <source>
        <strain evidence="2">MTUNDRAET4 annotated genome</strain>
    </source>
</reference>
<evidence type="ECO:0000313" key="2">
    <source>
        <dbReference type="EMBL" id="VFU10041.1"/>
    </source>
</evidence>
<evidence type="ECO:0000256" key="1">
    <source>
        <dbReference type="SAM" id="Phobius"/>
    </source>
</evidence>
<evidence type="ECO:0008006" key="4">
    <source>
        <dbReference type="Google" id="ProtNLM"/>
    </source>
</evidence>
<feature type="transmembrane region" description="Helical" evidence="1">
    <location>
        <begin position="116"/>
        <end position="143"/>
    </location>
</feature>
<dbReference type="OrthoDB" id="8850121at2"/>
<dbReference type="EMBL" id="LR536450">
    <property type="protein sequence ID" value="VFU10041.1"/>
    <property type="molecule type" value="Genomic_DNA"/>
</dbReference>